<gene>
    <name evidence="1" type="ORF">UW90_C0015G0005</name>
</gene>
<evidence type="ECO:0000313" key="2">
    <source>
        <dbReference type="Proteomes" id="UP000034368"/>
    </source>
</evidence>
<dbReference type="EMBL" id="LCKD01000015">
    <property type="protein sequence ID" value="KKT89617.1"/>
    <property type="molecule type" value="Genomic_DNA"/>
</dbReference>
<dbReference type="Proteomes" id="UP000034368">
    <property type="component" value="Unassembled WGS sequence"/>
</dbReference>
<organism evidence="1 2">
    <name type="scientific">Candidatus Yanofskybacteria bacterium GW2011_GWB1_45_11</name>
    <dbReference type="NCBI Taxonomy" id="1619026"/>
    <lineage>
        <taxon>Bacteria</taxon>
        <taxon>Candidatus Yanofskyibacteriota</taxon>
    </lineage>
</organism>
<sequence length="155" mass="17372">MSMPEVVVLKKKSYLAMIENSSKGENLMFRNLYAVVDGTEKDILKDGRLSCAVFASAVLYVNKLVKDVHGTVNGTEKDLIESGWMEAKEIKPGAVLIWEEQLAPDGVLRRHVGFAMGNDEAVSNSSENGRVPKKHHITYDNTRQIEKIFWHPSLN</sequence>
<accession>A0A0G1N965</accession>
<comment type="caution">
    <text evidence="1">The sequence shown here is derived from an EMBL/GenBank/DDBJ whole genome shotgun (WGS) entry which is preliminary data.</text>
</comment>
<evidence type="ECO:0000313" key="1">
    <source>
        <dbReference type="EMBL" id="KKT89617.1"/>
    </source>
</evidence>
<dbReference type="AlphaFoldDB" id="A0A0G1N965"/>
<reference evidence="1 2" key="1">
    <citation type="journal article" date="2015" name="Nature">
        <title>rRNA introns, odd ribosomes, and small enigmatic genomes across a large radiation of phyla.</title>
        <authorList>
            <person name="Brown C.T."/>
            <person name="Hug L.A."/>
            <person name="Thomas B.C."/>
            <person name="Sharon I."/>
            <person name="Castelle C.J."/>
            <person name="Singh A."/>
            <person name="Wilkins M.J."/>
            <person name="Williams K.H."/>
            <person name="Banfield J.F."/>
        </authorList>
    </citation>
    <scope>NUCLEOTIDE SEQUENCE [LARGE SCALE GENOMIC DNA]</scope>
</reference>
<name>A0A0G1N965_9BACT</name>
<protein>
    <recommendedName>
        <fullName evidence="3">NlpC/P60 domain-containing protein</fullName>
    </recommendedName>
</protein>
<evidence type="ECO:0008006" key="3">
    <source>
        <dbReference type="Google" id="ProtNLM"/>
    </source>
</evidence>
<proteinExistence type="predicted"/>